<evidence type="ECO:0000313" key="2">
    <source>
        <dbReference type="Proteomes" id="UP000286715"/>
    </source>
</evidence>
<dbReference type="OrthoDB" id="788168at2"/>
<comment type="caution">
    <text evidence="1">The sequence shown here is derived from an EMBL/GenBank/DDBJ whole genome shotgun (WGS) entry which is preliminary data.</text>
</comment>
<reference evidence="1 2" key="1">
    <citation type="submission" date="2018-11" db="EMBL/GenBank/DDBJ databases">
        <title>Schleiferia aggregans sp. nov., a moderately thermophilic heterotrophic bacterium isolated from microbial mats at a terrestrial hot spring.</title>
        <authorList>
            <person name="Iino T."/>
            <person name="Ohkuma M."/>
            <person name="Haruta S."/>
        </authorList>
    </citation>
    <scope>NUCLEOTIDE SEQUENCE [LARGE SCALE GENOMIC DNA]</scope>
    <source>
        <strain evidence="1 2">LA</strain>
    </source>
</reference>
<sequence length="304" mass="35449">MKSGQQYILITFLFIFSTISSCFNPIRSQSLHEAETILADLGSKILKAVEYQARKQASDEFYVLLNDLLSQPESFNYPFEQVKNLSRLQSGDKFVNVFTWLLPLAEPNMYEFYGILQVKDKKNRIYLYTLVDKASEIAQPEYTALQPARWYGALYYQIIDVKHGNQTYYTLLGYRPQGKATQRKIVDALVIKSPKNIQFGAQIFYIQDLADRRYLKKPFRLFYDYSANVSATLRYNEKEKMIIMDHLAPPDASKKGVYAVYGPDFSYDGLYWNKGHWHLKEQIKFDTGIKDEIPTVPPPVRRKF</sequence>
<dbReference type="PROSITE" id="PS51257">
    <property type="entry name" value="PROKAR_LIPOPROTEIN"/>
    <property type="match status" value="1"/>
</dbReference>
<dbReference type="EMBL" id="BHZE01000005">
    <property type="protein sequence ID" value="GCD77297.1"/>
    <property type="molecule type" value="Genomic_DNA"/>
</dbReference>
<protein>
    <recommendedName>
        <fullName evidence="3">Lipoprotein</fullName>
    </recommendedName>
</protein>
<dbReference type="RefSeq" id="WP_124397356.1">
    <property type="nucleotide sequence ID" value="NZ_BHZE01000005.1"/>
</dbReference>
<keyword evidence="2" id="KW-1185">Reference proteome</keyword>
<organism evidence="1 2">
    <name type="scientific">Thermaurantimonas aggregans</name>
    <dbReference type="NCBI Taxonomy" id="2173829"/>
    <lineage>
        <taxon>Bacteria</taxon>
        <taxon>Pseudomonadati</taxon>
        <taxon>Bacteroidota</taxon>
        <taxon>Flavobacteriia</taxon>
        <taxon>Flavobacteriales</taxon>
        <taxon>Schleiferiaceae</taxon>
        <taxon>Thermaurantimonas</taxon>
    </lineage>
</organism>
<proteinExistence type="predicted"/>
<evidence type="ECO:0008006" key="3">
    <source>
        <dbReference type="Google" id="ProtNLM"/>
    </source>
</evidence>
<dbReference type="AlphaFoldDB" id="A0A401XJT3"/>
<name>A0A401XJT3_9FLAO</name>
<evidence type="ECO:0000313" key="1">
    <source>
        <dbReference type="EMBL" id="GCD77297.1"/>
    </source>
</evidence>
<gene>
    <name evidence="1" type="ORF">JCM31826_07790</name>
</gene>
<dbReference type="Proteomes" id="UP000286715">
    <property type="component" value="Unassembled WGS sequence"/>
</dbReference>
<accession>A0A401XJT3</accession>